<dbReference type="SMART" id="SM00327">
    <property type="entry name" value="VWA"/>
    <property type="match status" value="1"/>
</dbReference>
<proteinExistence type="predicted"/>
<dbReference type="PROSITE" id="PS51257">
    <property type="entry name" value="PROKAR_LIPOPROTEIN"/>
    <property type="match status" value="1"/>
</dbReference>
<dbReference type="InterPro" id="IPR002035">
    <property type="entry name" value="VWF_A"/>
</dbReference>
<dbReference type="STRING" id="649349.Lbys_1159"/>
<dbReference type="SUPFAM" id="SSF53300">
    <property type="entry name" value="vWA-like"/>
    <property type="match status" value="1"/>
</dbReference>
<name>E4RTM4_LEAB4</name>
<evidence type="ECO:0000313" key="2">
    <source>
        <dbReference type="EMBL" id="ADQ16881.1"/>
    </source>
</evidence>
<accession>E4RTM4</accession>
<dbReference type="RefSeq" id="WP_013407931.1">
    <property type="nucleotide sequence ID" value="NC_014655.1"/>
</dbReference>
<reference evidence="2 3" key="2">
    <citation type="journal article" date="2011" name="Stand. Genomic Sci.">
        <title>Complete genome sequence of Leadbetterella byssophila type strain (4M15).</title>
        <authorList>
            <person name="Abt B."/>
            <person name="Teshima H."/>
            <person name="Lucas S."/>
            <person name="Lapidus A."/>
            <person name="Del Rio T.G."/>
            <person name="Nolan M."/>
            <person name="Tice H."/>
            <person name="Cheng J.F."/>
            <person name="Pitluck S."/>
            <person name="Liolios K."/>
            <person name="Pagani I."/>
            <person name="Ivanova N."/>
            <person name="Mavromatis K."/>
            <person name="Pati A."/>
            <person name="Tapia R."/>
            <person name="Han C."/>
            <person name="Goodwin L."/>
            <person name="Chen A."/>
            <person name="Palaniappan K."/>
            <person name="Land M."/>
            <person name="Hauser L."/>
            <person name="Chang Y.J."/>
            <person name="Jeffries C.D."/>
            <person name="Rohde M."/>
            <person name="Goker M."/>
            <person name="Tindall B.J."/>
            <person name="Detter J.C."/>
            <person name="Woyke T."/>
            <person name="Bristow J."/>
            <person name="Eisen J.A."/>
            <person name="Markowitz V."/>
            <person name="Hugenholtz P."/>
            <person name="Klenk H.P."/>
            <person name="Kyrpides N.C."/>
        </authorList>
    </citation>
    <scope>NUCLEOTIDE SEQUENCE [LARGE SCALE GENOMIC DNA]</scope>
    <source>
        <strain evidence="3">DSM 17132 / JCM 16389 / KACC 11308 / NBRC 106382 / 4M15</strain>
    </source>
</reference>
<feature type="domain" description="VWFA" evidence="1">
    <location>
        <begin position="124"/>
        <end position="294"/>
    </location>
</feature>
<keyword evidence="3" id="KW-1185">Reference proteome</keyword>
<dbReference type="CDD" id="cd00198">
    <property type="entry name" value="vWFA"/>
    <property type="match status" value="1"/>
</dbReference>
<reference key="1">
    <citation type="submission" date="2010-11" db="EMBL/GenBank/DDBJ databases">
        <title>The complete genome of Leadbetterella byssophila DSM 17132.</title>
        <authorList>
            <consortium name="US DOE Joint Genome Institute (JGI-PGF)"/>
            <person name="Lucas S."/>
            <person name="Copeland A."/>
            <person name="Lapidus A."/>
            <person name="Glavina del Rio T."/>
            <person name="Dalin E."/>
            <person name="Tice H."/>
            <person name="Bruce D."/>
            <person name="Goodwin L."/>
            <person name="Pitluck S."/>
            <person name="Kyrpides N."/>
            <person name="Mavromatis K."/>
            <person name="Ivanova N."/>
            <person name="Teshima H."/>
            <person name="Brettin T."/>
            <person name="Detter J.C."/>
            <person name="Han C."/>
            <person name="Tapia R."/>
            <person name="Land M."/>
            <person name="Hauser L."/>
            <person name="Markowitz V."/>
            <person name="Cheng J.-F."/>
            <person name="Hugenholtz P."/>
            <person name="Woyke T."/>
            <person name="Wu D."/>
            <person name="Tindall B."/>
            <person name="Pomrenke H.G."/>
            <person name="Brambilla E."/>
            <person name="Klenk H.-P."/>
            <person name="Eisen J.A."/>
        </authorList>
    </citation>
    <scope>NUCLEOTIDE SEQUENCE [LARGE SCALE GENOMIC DNA]</scope>
    <source>
        <strain>DSM 17132</strain>
    </source>
</reference>
<evidence type="ECO:0000313" key="3">
    <source>
        <dbReference type="Proteomes" id="UP000007435"/>
    </source>
</evidence>
<evidence type="ECO:0000259" key="1">
    <source>
        <dbReference type="PROSITE" id="PS50234"/>
    </source>
</evidence>
<gene>
    <name evidence="2" type="ordered locus">Lbys_1159</name>
</gene>
<sequence>MKNIFKVLLLSLFIVGCESDDPSAGSTFNIYLDYWNTTGRNPEIRFNEQKSSKEIKIDFNQTFEGQAEGTLYSKVIIDNFKILDRDNNNYTIQNIKAYEYRGDNVWKEDVEFKVQYTQTTDVGEMVLVLDRSESLGTDFERIKQYAAEFVEQTFASHPEVKIGVVDFSAYPSSLPITNNKEVILNYIKNLEMENFTALYDAMDMGVDMLLRSASQSRILVTFTDGTDNFSRATLNDVLSKINSDKNLNKIRGFFIGLAGKGDLDTSVPTLLSSKGWIVSVPQSATQVKEVFNKFGRLISNVYHLTYVRNQKIIPRNTPIVLRFDIQATK</sequence>
<organism evidence="2 3">
    <name type="scientific">Leadbetterella byssophila (strain DSM 17132 / JCM 16389 / KACC 11308 / NBRC 106382 / 4M15)</name>
    <dbReference type="NCBI Taxonomy" id="649349"/>
    <lineage>
        <taxon>Bacteria</taxon>
        <taxon>Pseudomonadati</taxon>
        <taxon>Bacteroidota</taxon>
        <taxon>Cytophagia</taxon>
        <taxon>Cytophagales</taxon>
        <taxon>Leadbetterellaceae</taxon>
        <taxon>Leadbetterella</taxon>
    </lineage>
</organism>
<dbReference type="PROSITE" id="PS50234">
    <property type="entry name" value="VWFA"/>
    <property type="match status" value="1"/>
</dbReference>
<dbReference type="AlphaFoldDB" id="E4RTM4"/>
<dbReference type="KEGG" id="lby:Lbys_1159"/>
<dbReference type="Proteomes" id="UP000007435">
    <property type="component" value="Chromosome"/>
</dbReference>
<protein>
    <submittedName>
        <fullName evidence="2">von Willebrand factor type A</fullName>
    </submittedName>
</protein>
<dbReference type="EMBL" id="CP002305">
    <property type="protein sequence ID" value="ADQ16881.1"/>
    <property type="molecule type" value="Genomic_DNA"/>
</dbReference>
<dbReference type="eggNOG" id="COG2304">
    <property type="taxonomic scope" value="Bacteria"/>
</dbReference>
<dbReference type="Pfam" id="PF13519">
    <property type="entry name" value="VWA_2"/>
    <property type="match status" value="1"/>
</dbReference>
<dbReference type="Gene3D" id="3.40.50.410">
    <property type="entry name" value="von Willebrand factor, type A domain"/>
    <property type="match status" value="1"/>
</dbReference>
<dbReference type="HOGENOM" id="CLU_844109_0_0_10"/>
<dbReference type="InterPro" id="IPR036465">
    <property type="entry name" value="vWFA_dom_sf"/>
</dbReference>